<feature type="transmembrane region" description="Helical" evidence="9">
    <location>
        <begin position="100"/>
        <end position="121"/>
    </location>
</feature>
<comment type="caution">
    <text evidence="11">The sequence shown here is derived from an EMBL/GenBank/DDBJ whole genome shotgun (WGS) entry which is preliminary data.</text>
</comment>
<feature type="transmembrane region" description="Helical" evidence="9">
    <location>
        <begin position="253"/>
        <end position="274"/>
    </location>
</feature>
<dbReference type="GO" id="GO:0007187">
    <property type="term" value="P:G protein-coupled receptor signaling pathway, coupled to cyclic nucleotide second messenger"/>
    <property type="evidence" value="ECO:0007669"/>
    <property type="project" value="TreeGrafter"/>
</dbReference>
<dbReference type="GO" id="GO:0004993">
    <property type="term" value="F:G protein-coupled serotonin receptor activity"/>
    <property type="evidence" value="ECO:0007669"/>
    <property type="project" value="TreeGrafter"/>
</dbReference>
<dbReference type="GO" id="GO:0005886">
    <property type="term" value="C:plasma membrane"/>
    <property type="evidence" value="ECO:0007669"/>
    <property type="project" value="UniProtKB-SubCell"/>
</dbReference>
<dbReference type="InterPro" id="IPR000276">
    <property type="entry name" value="GPCR_Rhodpsn"/>
</dbReference>
<evidence type="ECO:0000256" key="4">
    <source>
        <dbReference type="ARBA" id="ARBA00022989"/>
    </source>
</evidence>
<evidence type="ECO:0000256" key="7">
    <source>
        <dbReference type="ARBA" id="ARBA00023170"/>
    </source>
</evidence>
<dbReference type="SUPFAM" id="SSF81321">
    <property type="entry name" value="Family A G protein-coupled receptor-like"/>
    <property type="match status" value="1"/>
</dbReference>
<feature type="transmembrane region" description="Helical" evidence="9">
    <location>
        <begin position="286"/>
        <end position="307"/>
    </location>
</feature>
<evidence type="ECO:0000259" key="10">
    <source>
        <dbReference type="PROSITE" id="PS50262"/>
    </source>
</evidence>
<keyword evidence="6 9" id="KW-0472">Membrane</keyword>
<feature type="transmembrane region" description="Helical" evidence="9">
    <location>
        <begin position="64"/>
        <end position="88"/>
    </location>
</feature>
<dbReference type="PANTHER" id="PTHR24247:SF265">
    <property type="entry name" value="MUSCARINIC ACETYLCHOLINE RECEPTOR DM1"/>
    <property type="match status" value="1"/>
</dbReference>
<dbReference type="GO" id="GO:0016907">
    <property type="term" value="F:G protein-coupled acetylcholine receptor activity"/>
    <property type="evidence" value="ECO:0007669"/>
    <property type="project" value="TreeGrafter"/>
</dbReference>
<comment type="subcellular location">
    <subcellularLocation>
        <location evidence="1">Cell membrane</location>
        <topology evidence="1">Multi-pass membrane protein</topology>
    </subcellularLocation>
</comment>
<sequence length="354" mass="40447">MGNVSSNENATISPDEKLLQTPHTSWAIITLLIIICLTTILANFTVLASFILEPRLREPFSYLLLNLAVADMEIGLMGMSNLIVYTYFHYWPLGYRYCTVWMYFDWLGVDASLATLSVIAMDRLWAATLPLSYRRYNTTRKAQILIGLIWVVVHAGLLPGWIYDRLYHGSYYGTYDCYWDFNGPTVWAGPLYVVWLTQGLPFAIVLVCYAGTTITLQKLSRGRAHLEEPARAVQYVNSTAPVAERRWRKERQAFILLTLLVVALVLAWTPWFVYCALSTYRGLDNWLMFMVTYWIAYFQSTVNPFLFNICNPALRQTATRMLRGVWIGRSSAVVAPSSLQQGESAVTRRERGHG</sequence>
<dbReference type="GO" id="GO:0045202">
    <property type="term" value="C:synapse"/>
    <property type="evidence" value="ECO:0007669"/>
    <property type="project" value="TreeGrafter"/>
</dbReference>
<evidence type="ECO:0000256" key="9">
    <source>
        <dbReference type="SAM" id="Phobius"/>
    </source>
</evidence>
<dbReference type="PRINTS" id="PR00237">
    <property type="entry name" value="GPCRRHODOPSN"/>
</dbReference>
<evidence type="ECO:0000256" key="8">
    <source>
        <dbReference type="ARBA" id="ARBA00023224"/>
    </source>
</evidence>
<feature type="transmembrane region" description="Helical" evidence="9">
    <location>
        <begin position="26"/>
        <end position="52"/>
    </location>
</feature>
<proteinExistence type="predicted"/>
<feature type="transmembrane region" description="Helical" evidence="9">
    <location>
        <begin position="142"/>
        <end position="163"/>
    </location>
</feature>
<keyword evidence="3 9" id="KW-0812">Transmembrane</keyword>
<keyword evidence="5" id="KW-0297">G-protein coupled receptor</keyword>
<keyword evidence="8" id="KW-0807">Transducer</keyword>
<feature type="domain" description="G-protein coupled receptors family 1 profile" evidence="10">
    <location>
        <begin position="42"/>
        <end position="307"/>
    </location>
</feature>
<keyword evidence="12" id="KW-1185">Reference proteome</keyword>
<evidence type="ECO:0000256" key="5">
    <source>
        <dbReference type="ARBA" id="ARBA00023040"/>
    </source>
</evidence>
<dbReference type="OrthoDB" id="10071887at2759"/>
<gene>
    <name evidence="11" type="ORF">BV898_17226</name>
</gene>
<dbReference type="GO" id="GO:0030425">
    <property type="term" value="C:dendrite"/>
    <property type="evidence" value="ECO:0007669"/>
    <property type="project" value="TreeGrafter"/>
</dbReference>
<feature type="transmembrane region" description="Helical" evidence="9">
    <location>
        <begin position="192"/>
        <end position="216"/>
    </location>
</feature>
<dbReference type="EMBL" id="MTYJ01000286">
    <property type="protein sequence ID" value="OWA52784.1"/>
    <property type="molecule type" value="Genomic_DNA"/>
</dbReference>
<dbReference type="Proteomes" id="UP000192578">
    <property type="component" value="Unassembled WGS sequence"/>
</dbReference>
<dbReference type="Pfam" id="PF00001">
    <property type="entry name" value="7tm_1"/>
    <property type="match status" value="1"/>
</dbReference>
<dbReference type="InterPro" id="IPR017452">
    <property type="entry name" value="GPCR_Rhodpsn_7TM"/>
</dbReference>
<dbReference type="PANTHER" id="PTHR24247">
    <property type="entry name" value="5-HYDROXYTRYPTAMINE RECEPTOR"/>
    <property type="match status" value="1"/>
</dbReference>
<evidence type="ECO:0000256" key="6">
    <source>
        <dbReference type="ARBA" id="ARBA00023136"/>
    </source>
</evidence>
<keyword evidence="7 11" id="KW-0675">Receptor</keyword>
<evidence type="ECO:0000313" key="11">
    <source>
        <dbReference type="EMBL" id="OWA52784.1"/>
    </source>
</evidence>
<dbReference type="Gene3D" id="1.20.1070.10">
    <property type="entry name" value="Rhodopsin 7-helix transmembrane proteins"/>
    <property type="match status" value="1"/>
</dbReference>
<evidence type="ECO:0000256" key="2">
    <source>
        <dbReference type="ARBA" id="ARBA00022475"/>
    </source>
</evidence>
<evidence type="ECO:0000313" key="12">
    <source>
        <dbReference type="Proteomes" id="UP000192578"/>
    </source>
</evidence>
<name>A0A9X6NGG6_HYPEX</name>
<evidence type="ECO:0000256" key="1">
    <source>
        <dbReference type="ARBA" id="ARBA00004651"/>
    </source>
</evidence>
<dbReference type="AlphaFoldDB" id="A0A9X6NGG6"/>
<reference evidence="12" key="1">
    <citation type="submission" date="2017-01" db="EMBL/GenBank/DDBJ databases">
        <title>Comparative genomics of anhydrobiosis in the tardigrade Hypsibius dujardini.</title>
        <authorList>
            <person name="Yoshida Y."/>
            <person name="Koutsovoulos G."/>
            <person name="Laetsch D."/>
            <person name="Stevens L."/>
            <person name="Kumar S."/>
            <person name="Horikawa D."/>
            <person name="Ishino K."/>
            <person name="Komine S."/>
            <person name="Tomita M."/>
            <person name="Blaxter M."/>
            <person name="Arakawa K."/>
        </authorList>
    </citation>
    <scope>NUCLEOTIDE SEQUENCE [LARGE SCALE GENOMIC DNA]</scope>
    <source>
        <strain evidence="12">Z151</strain>
    </source>
</reference>
<dbReference type="PROSITE" id="PS50262">
    <property type="entry name" value="G_PROTEIN_RECEP_F1_2"/>
    <property type="match status" value="1"/>
</dbReference>
<keyword evidence="2" id="KW-1003">Cell membrane</keyword>
<organism evidence="11 12">
    <name type="scientific">Hypsibius exemplaris</name>
    <name type="common">Freshwater tardigrade</name>
    <dbReference type="NCBI Taxonomy" id="2072580"/>
    <lineage>
        <taxon>Eukaryota</taxon>
        <taxon>Metazoa</taxon>
        <taxon>Ecdysozoa</taxon>
        <taxon>Tardigrada</taxon>
        <taxon>Eutardigrada</taxon>
        <taxon>Parachela</taxon>
        <taxon>Hypsibioidea</taxon>
        <taxon>Hypsibiidae</taxon>
        <taxon>Hypsibius</taxon>
    </lineage>
</organism>
<evidence type="ECO:0000256" key="3">
    <source>
        <dbReference type="ARBA" id="ARBA00022692"/>
    </source>
</evidence>
<dbReference type="GO" id="GO:0007197">
    <property type="term" value="P:adenylate cyclase-inhibiting G protein-coupled acetylcholine receptor signaling pathway"/>
    <property type="evidence" value="ECO:0007669"/>
    <property type="project" value="TreeGrafter"/>
</dbReference>
<protein>
    <submittedName>
        <fullName evidence="11">Muscarinic acetylcholine receptor M3</fullName>
    </submittedName>
</protein>
<keyword evidence="4 9" id="KW-1133">Transmembrane helix</keyword>
<accession>A0A9X6NGG6</accession>